<dbReference type="InterPro" id="IPR049210">
    <property type="entry name" value="DUF6812"/>
</dbReference>
<comment type="caution">
    <text evidence="1">The sequence shown here is derived from an EMBL/GenBank/DDBJ whole genome shotgun (WGS) entry which is preliminary data.</text>
</comment>
<sequence>MWVEKAQLPVIVFTNIHRIEGNMYTYKDARIIDELNAGAKDFIAITDVKIYPIESDSMLYKTDFMALNKNHISHLLPQEDFVKEEELF</sequence>
<accession>A0A1J5DR46</accession>
<gene>
    <name evidence="1" type="ORF">AUJ95_06495</name>
</gene>
<organism evidence="1 2">
    <name type="scientific">Candidatus Desantisbacteria bacterium CG2_30_40_21</name>
    <dbReference type="NCBI Taxonomy" id="1817895"/>
    <lineage>
        <taxon>Bacteria</taxon>
        <taxon>Candidatus Desantisiibacteriota</taxon>
    </lineage>
</organism>
<name>A0A1J5DR46_9BACT</name>
<dbReference type="EMBL" id="MNYI01000174">
    <property type="protein sequence ID" value="OIP38581.1"/>
    <property type="molecule type" value="Genomic_DNA"/>
</dbReference>
<reference evidence="1 2" key="1">
    <citation type="journal article" date="2016" name="Environ. Microbiol.">
        <title>Genomic resolution of a cold subsurface aquifer community provides metabolic insights for novel microbes adapted to high CO concentrations.</title>
        <authorList>
            <person name="Probst A.J."/>
            <person name="Castelle C.J."/>
            <person name="Singh A."/>
            <person name="Brown C.T."/>
            <person name="Anantharaman K."/>
            <person name="Sharon I."/>
            <person name="Hug L.A."/>
            <person name="Burstein D."/>
            <person name="Emerson J.B."/>
            <person name="Thomas B.C."/>
            <person name="Banfield J.F."/>
        </authorList>
    </citation>
    <scope>NUCLEOTIDE SEQUENCE [LARGE SCALE GENOMIC DNA]</scope>
    <source>
        <strain evidence="1">CG2_30_40_21</strain>
    </source>
</reference>
<proteinExistence type="predicted"/>
<evidence type="ECO:0000313" key="2">
    <source>
        <dbReference type="Proteomes" id="UP000183085"/>
    </source>
</evidence>
<protein>
    <submittedName>
        <fullName evidence="1">Uncharacterized protein</fullName>
    </submittedName>
</protein>
<dbReference type="Proteomes" id="UP000183085">
    <property type="component" value="Unassembled WGS sequence"/>
</dbReference>
<dbReference type="AlphaFoldDB" id="A0A1J5DR46"/>
<evidence type="ECO:0000313" key="1">
    <source>
        <dbReference type="EMBL" id="OIP38581.1"/>
    </source>
</evidence>
<dbReference type="STRING" id="1817895.AUJ95_06495"/>
<dbReference type="Pfam" id="PF20660">
    <property type="entry name" value="DUF6812"/>
    <property type="match status" value="1"/>
</dbReference>